<name>A0ABU8SDT2_9SPHN</name>
<dbReference type="Proteomes" id="UP001379235">
    <property type="component" value="Unassembled WGS sequence"/>
</dbReference>
<comment type="caution">
    <text evidence="4">The sequence shown here is derived from an EMBL/GenBank/DDBJ whole genome shotgun (WGS) entry which is preliminary data.</text>
</comment>
<sequence>MKINPARLNVIAAVLAVLAVPASAEIVPIPGEGDPHIQTVAYDPLQVVALRVASGYAVTVRFSPDERIETVSVGDPGSWQVQANRRADNLVIKPVGPALPTNLTVITDQRSYSFALYGAITAGDMQPFIVTFTYPMQPVPPGEAKVTEERRYHLRGEMQLRPAFLTDDGAFTSMKWPAGAAMPAVYSQDAKGNLALVNGAMRDGGYVIEGVHDRLVFVLGKARASATRIGADRAR</sequence>
<dbReference type="EMBL" id="JBBHJY010000013">
    <property type="protein sequence ID" value="MEJ6012067.1"/>
    <property type="molecule type" value="Genomic_DNA"/>
</dbReference>
<evidence type="ECO:0000256" key="2">
    <source>
        <dbReference type="ARBA" id="ARBA00022729"/>
    </source>
</evidence>
<keyword evidence="5" id="KW-1185">Reference proteome</keyword>
<dbReference type="InterPro" id="IPR010258">
    <property type="entry name" value="Conjugal_tfr_TrbG/VirB9/CagX"/>
</dbReference>
<dbReference type="CDD" id="cd06911">
    <property type="entry name" value="VirB9_CagX_TrbG"/>
    <property type="match status" value="1"/>
</dbReference>
<evidence type="ECO:0000256" key="3">
    <source>
        <dbReference type="SAM" id="SignalP"/>
    </source>
</evidence>
<proteinExistence type="inferred from homology"/>
<dbReference type="InterPro" id="IPR033645">
    <property type="entry name" value="VirB9/CagX/TrbG_C"/>
</dbReference>
<dbReference type="RefSeq" id="WP_339969898.1">
    <property type="nucleotide sequence ID" value="NZ_JBBHJY010000013.1"/>
</dbReference>
<evidence type="ECO:0000313" key="4">
    <source>
        <dbReference type="EMBL" id="MEJ6012067.1"/>
    </source>
</evidence>
<feature type="signal peptide" evidence="3">
    <location>
        <begin position="1"/>
        <end position="24"/>
    </location>
</feature>
<evidence type="ECO:0000256" key="1">
    <source>
        <dbReference type="ARBA" id="ARBA00006135"/>
    </source>
</evidence>
<accession>A0ABU8SDT2</accession>
<reference evidence="4 5" key="1">
    <citation type="submission" date="2024-03" db="EMBL/GenBank/DDBJ databases">
        <authorList>
            <person name="Jo J.-H."/>
        </authorList>
    </citation>
    <scope>NUCLEOTIDE SEQUENCE [LARGE SCALE GENOMIC DNA]</scope>
    <source>
        <strain evidence="4 5">AS3R-12</strain>
    </source>
</reference>
<organism evidence="4 5">
    <name type="scientific">Novosphingobium aquae</name>
    <dbReference type="NCBI Taxonomy" id="3133435"/>
    <lineage>
        <taxon>Bacteria</taxon>
        <taxon>Pseudomonadati</taxon>
        <taxon>Pseudomonadota</taxon>
        <taxon>Alphaproteobacteria</taxon>
        <taxon>Sphingomonadales</taxon>
        <taxon>Sphingomonadaceae</taxon>
        <taxon>Novosphingobium</taxon>
    </lineage>
</organism>
<feature type="chain" id="PRO_5045687891" evidence="3">
    <location>
        <begin position="25"/>
        <end position="235"/>
    </location>
</feature>
<comment type="similarity">
    <text evidence="1">Belongs to the TrbG/VirB9 family.</text>
</comment>
<evidence type="ECO:0000313" key="5">
    <source>
        <dbReference type="Proteomes" id="UP001379235"/>
    </source>
</evidence>
<gene>
    <name evidence="4" type="ORF">WG900_19350</name>
</gene>
<dbReference type="Pfam" id="PF03524">
    <property type="entry name" value="CagX"/>
    <property type="match status" value="1"/>
</dbReference>
<dbReference type="InterPro" id="IPR038161">
    <property type="entry name" value="VirB9/CagX/TrbG_C_sf"/>
</dbReference>
<keyword evidence="2 3" id="KW-0732">Signal</keyword>
<protein>
    <submittedName>
        <fullName evidence="4">TrbG/VirB9 family P-type conjugative transfer protein</fullName>
    </submittedName>
</protein>
<dbReference type="Gene3D" id="2.60.40.2500">
    <property type="match status" value="1"/>
</dbReference>